<dbReference type="InterPro" id="IPR018357">
    <property type="entry name" value="Hexapep_transf_CS"/>
</dbReference>
<evidence type="ECO:0000256" key="1">
    <source>
        <dbReference type="ARBA" id="ARBA00022679"/>
    </source>
</evidence>
<dbReference type="GO" id="GO:0016740">
    <property type="term" value="F:transferase activity"/>
    <property type="evidence" value="ECO:0007669"/>
    <property type="project" value="UniProtKB-KW"/>
</dbReference>
<evidence type="ECO:0000256" key="2">
    <source>
        <dbReference type="ARBA" id="ARBA00022737"/>
    </source>
</evidence>
<dbReference type="EMBL" id="NGJX01000003">
    <property type="protein sequence ID" value="RSU03745.1"/>
    <property type="molecule type" value="Genomic_DNA"/>
</dbReference>
<dbReference type="Pfam" id="PF00132">
    <property type="entry name" value="Hexapep"/>
    <property type="match status" value="1"/>
</dbReference>
<comment type="caution">
    <text evidence="3">The sequence shown here is derived from an EMBL/GenBank/DDBJ whole genome shotgun (WGS) entry which is preliminary data.</text>
</comment>
<keyword evidence="2" id="KW-0677">Repeat</keyword>
<dbReference type="PANTHER" id="PTHR43300">
    <property type="entry name" value="ACETYLTRANSFERASE"/>
    <property type="match status" value="1"/>
</dbReference>
<dbReference type="SUPFAM" id="SSF51161">
    <property type="entry name" value="Trimeric LpxA-like enzymes"/>
    <property type="match status" value="1"/>
</dbReference>
<dbReference type="GeneID" id="63145989"/>
<dbReference type="AlphaFoldDB" id="A0A369B4Z0"/>
<dbReference type="Gene3D" id="2.160.10.10">
    <property type="entry name" value="Hexapeptide repeat proteins"/>
    <property type="match status" value="1"/>
</dbReference>
<keyword evidence="4" id="KW-1185">Reference proteome</keyword>
<sequence length="217" mass="24862">MEKEIYNNWSDTKYIKDIITNPLITAGNKSYYSGFYSNYSFENGCVRYLWGDETTVDFFNPKEQFGWELDRLEIGNYVCIASGATILLGGNHNHRSDWVSVYPFPQTIQKSFQNKGDTIIKSDAWIGMNATIMPGVTIGEGAIIAAESVVIKNIEPYTVVAGNPAKKIKNRFTDEEINLLLELRWFNWSDEEVEKAIPLIMSQNIKGLYDYYLKHIK</sequence>
<proteinExistence type="predicted"/>
<dbReference type="PROSITE" id="PS00101">
    <property type="entry name" value="HEXAPEP_TRANSFERASES"/>
    <property type="match status" value="1"/>
</dbReference>
<dbReference type="RefSeq" id="WP_114289176.1">
    <property type="nucleotide sequence ID" value="NZ_CP122523.1"/>
</dbReference>
<protein>
    <submittedName>
        <fullName evidence="3">Type B chloramphenicol O-acetyltransferase</fullName>
    </submittedName>
</protein>
<evidence type="ECO:0000313" key="3">
    <source>
        <dbReference type="EMBL" id="RSU03745.1"/>
    </source>
</evidence>
<dbReference type="CDD" id="cd03349">
    <property type="entry name" value="LbH_XAT"/>
    <property type="match status" value="1"/>
</dbReference>
<dbReference type="InterPro" id="IPR001451">
    <property type="entry name" value="Hexapep"/>
</dbReference>
<keyword evidence="1 3" id="KW-0808">Transferase</keyword>
<gene>
    <name evidence="3" type="ORF">CBF32_03495</name>
</gene>
<evidence type="ECO:0000313" key="4">
    <source>
        <dbReference type="Proteomes" id="UP000288197"/>
    </source>
</evidence>
<dbReference type="PANTHER" id="PTHR43300:SF11">
    <property type="entry name" value="ACETYLTRANSFERASE RV3034C-RELATED"/>
    <property type="match status" value="1"/>
</dbReference>
<dbReference type="OrthoDB" id="9801697at2"/>
<accession>A0A369B4Z0</accession>
<dbReference type="Proteomes" id="UP000288197">
    <property type="component" value="Unassembled WGS sequence"/>
</dbReference>
<dbReference type="InterPro" id="IPR050179">
    <property type="entry name" value="Trans_hexapeptide_repeat"/>
</dbReference>
<organism evidence="3 4">
    <name type="scientific">Vagococcus fluvialis</name>
    <dbReference type="NCBI Taxonomy" id="2738"/>
    <lineage>
        <taxon>Bacteria</taxon>
        <taxon>Bacillati</taxon>
        <taxon>Bacillota</taxon>
        <taxon>Bacilli</taxon>
        <taxon>Lactobacillales</taxon>
        <taxon>Enterococcaceae</taxon>
        <taxon>Vagococcus</taxon>
    </lineage>
</organism>
<dbReference type="InterPro" id="IPR011004">
    <property type="entry name" value="Trimer_LpxA-like_sf"/>
</dbReference>
<reference evidence="3 4" key="1">
    <citation type="submission" date="2017-05" db="EMBL/GenBank/DDBJ databases">
        <title>Vagococcus spp. assemblies.</title>
        <authorList>
            <person name="Gulvik C.A."/>
        </authorList>
    </citation>
    <scope>NUCLEOTIDE SEQUENCE [LARGE SCALE GENOMIC DNA]</scope>
    <source>
        <strain evidence="3 4">NCFB 2497</strain>
    </source>
</reference>
<name>A0A369B4Z0_9ENTE</name>